<feature type="transmembrane region" description="Helical" evidence="6">
    <location>
        <begin position="306"/>
        <end position="329"/>
    </location>
</feature>
<feature type="transmembrane region" description="Helical" evidence="6">
    <location>
        <begin position="246"/>
        <end position="268"/>
    </location>
</feature>
<comment type="caution">
    <text evidence="8">The sequence shown here is derived from an EMBL/GenBank/DDBJ whole genome shotgun (WGS) entry which is preliminary data.</text>
</comment>
<comment type="subcellular location">
    <subcellularLocation>
        <location evidence="1">Membrane</location>
        <topology evidence="1">Multi-pass membrane protein</topology>
    </subcellularLocation>
</comment>
<evidence type="ECO:0000256" key="6">
    <source>
        <dbReference type="SAM" id="Phobius"/>
    </source>
</evidence>
<feature type="compositionally biased region" description="Basic and acidic residues" evidence="5">
    <location>
        <begin position="31"/>
        <end position="66"/>
    </location>
</feature>
<feature type="transmembrane region" description="Helical" evidence="6">
    <location>
        <begin position="424"/>
        <end position="444"/>
    </location>
</feature>
<evidence type="ECO:0000313" key="9">
    <source>
        <dbReference type="Proteomes" id="UP001521222"/>
    </source>
</evidence>
<keyword evidence="9" id="KW-1185">Reference proteome</keyword>
<accession>A0ABR3S565</accession>
<feature type="region of interest" description="Disordered" evidence="5">
    <location>
        <begin position="1"/>
        <end position="107"/>
    </location>
</feature>
<organism evidence="8 9">
    <name type="scientific">Nothophoma quercina</name>
    <dbReference type="NCBI Taxonomy" id="749835"/>
    <lineage>
        <taxon>Eukaryota</taxon>
        <taxon>Fungi</taxon>
        <taxon>Dikarya</taxon>
        <taxon>Ascomycota</taxon>
        <taxon>Pezizomycotina</taxon>
        <taxon>Dothideomycetes</taxon>
        <taxon>Pleosporomycetidae</taxon>
        <taxon>Pleosporales</taxon>
        <taxon>Pleosporineae</taxon>
        <taxon>Didymellaceae</taxon>
        <taxon>Nothophoma</taxon>
    </lineage>
</organism>
<feature type="compositionally biased region" description="Basic and acidic residues" evidence="5">
    <location>
        <begin position="80"/>
        <end position="107"/>
    </location>
</feature>
<dbReference type="PANTHER" id="PTHR23502:SF60">
    <property type="entry name" value="MAJOR FACILITATOR SUPERFAMILY (MFS) PROFILE DOMAIN-CONTAINING PROTEIN-RELATED"/>
    <property type="match status" value="1"/>
</dbReference>
<dbReference type="InterPro" id="IPR036259">
    <property type="entry name" value="MFS_trans_sf"/>
</dbReference>
<feature type="domain" description="Major facilitator superfamily (MFS) profile" evidence="7">
    <location>
        <begin position="154"/>
        <end position="586"/>
    </location>
</feature>
<evidence type="ECO:0000256" key="3">
    <source>
        <dbReference type="ARBA" id="ARBA00022989"/>
    </source>
</evidence>
<evidence type="ECO:0000256" key="4">
    <source>
        <dbReference type="ARBA" id="ARBA00023136"/>
    </source>
</evidence>
<keyword evidence="2 6" id="KW-0812">Transmembrane</keyword>
<feature type="transmembrane region" description="Helical" evidence="6">
    <location>
        <begin position="465"/>
        <end position="484"/>
    </location>
</feature>
<dbReference type="Gene3D" id="1.20.1250.20">
    <property type="entry name" value="MFS general substrate transporter like domains"/>
    <property type="match status" value="1"/>
</dbReference>
<feature type="transmembrane region" description="Helical" evidence="6">
    <location>
        <begin position="377"/>
        <end position="404"/>
    </location>
</feature>
<gene>
    <name evidence="8" type="ORF">SLS59_000486</name>
</gene>
<dbReference type="InterPro" id="IPR020846">
    <property type="entry name" value="MFS_dom"/>
</dbReference>
<feature type="compositionally biased region" description="Basic residues" evidence="5">
    <location>
        <begin position="7"/>
        <end position="17"/>
    </location>
</feature>
<dbReference type="Proteomes" id="UP001521222">
    <property type="component" value="Unassembled WGS sequence"/>
</dbReference>
<feature type="transmembrane region" description="Helical" evidence="6">
    <location>
        <begin position="219"/>
        <end position="240"/>
    </location>
</feature>
<proteinExistence type="predicted"/>
<dbReference type="EMBL" id="JAKIXB020000001">
    <property type="protein sequence ID" value="KAL1611767.1"/>
    <property type="molecule type" value="Genomic_DNA"/>
</dbReference>
<dbReference type="CDD" id="cd17323">
    <property type="entry name" value="MFS_Tpo1_MDR_like"/>
    <property type="match status" value="1"/>
</dbReference>
<name>A0ABR3S565_9PLEO</name>
<keyword evidence="3 6" id="KW-1133">Transmembrane helix</keyword>
<dbReference type="Pfam" id="PF07690">
    <property type="entry name" value="MFS_1"/>
    <property type="match status" value="1"/>
</dbReference>
<evidence type="ECO:0000256" key="1">
    <source>
        <dbReference type="ARBA" id="ARBA00004141"/>
    </source>
</evidence>
<evidence type="ECO:0000259" key="7">
    <source>
        <dbReference type="PROSITE" id="PS50850"/>
    </source>
</evidence>
<reference evidence="8 9" key="1">
    <citation type="submission" date="2024-02" db="EMBL/GenBank/DDBJ databases">
        <title>De novo assembly and annotation of 12 fungi associated with fruit tree decline syndrome in Ontario, Canada.</title>
        <authorList>
            <person name="Sulman M."/>
            <person name="Ellouze W."/>
            <person name="Ilyukhin E."/>
        </authorList>
    </citation>
    <scope>NUCLEOTIDE SEQUENCE [LARGE SCALE GENOMIC DNA]</scope>
    <source>
        <strain evidence="8 9">M97-236</strain>
    </source>
</reference>
<feature type="transmembrane region" description="Helical" evidence="6">
    <location>
        <begin position="280"/>
        <end position="300"/>
    </location>
</feature>
<evidence type="ECO:0000256" key="5">
    <source>
        <dbReference type="SAM" id="MobiDB-lite"/>
    </source>
</evidence>
<dbReference type="PROSITE" id="PS50850">
    <property type="entry name" value="MFS"/>
    <property type="match status" value="1"/>
</dbReference>
<feature type="transmembrane region" description="Helical" evidence="6">
    <location>
        <begin position="152"/>
        <end position="173"/>
    </location>
</feature>
<dbReference type="PANTHER" id="PTHR23502">
    <property type="entry name" value="MAJOR FACILITATOR SUPERFAMILY"/>
    <property type="match status" value="1"/>
</dbReference>
<feature type="transmembrane region" description="Helical" evidence="6">
    <location>
        <begin position="193"/>
        <end position="212"/>
    </location>
</feature>
<sequence>MENARRTTSRRSSRPRSRPSSPPLHRLLSNHHPDDHSVYHHEGGDGVHVRDDTSSLHKTETQRRDVGTSSSDDDSSASSTKEKENQDEAAHGEETTYEEIRGGIPYEHDVEAAKPELEKKKSNRSIKDPNLVTWDSADDPANPKNWSIKRKWAATLIVSCFTLVSPISSSMISPALASISKDFNITNEVEAQLTLSIFVLAYAIGPLFLGPLSEIYGRVIVLQLSNLFYLAWNLGCGFAQNSGQLMAFRFLSGLGGSAPLAIGGGVLSDCFHAEQRGKAISIYSLAPLLGPAIGPIAGGFISQNTTWRWCFYATTIFTALVQCFGIFFLQETYAPKLLAWKRDKLIKETGNTALHTEFDSPDRTLATTLKIAMQRPFILLGTQPILQVLACYMAYLYGLMYLMLSTFPRLWTGQYRMSAGIGSLNFISMGVGFFLGTQITAPLNDMLYRRLKKRNNGVGKPEFRVPIMVPASLLVPAGLFWYGWSAQADLHWIMPNIGAALFCGGVIIGFQCIQTYLVDSYTRYAASAIAAATVLRSLAGFGFPLFAPAMYNALDYGWGNSLLAFVALGLGVPAPFMLWKFGEALRAKSQFAAG</sequence>
<feature type="transmembrane region" description="Helical" evidence="6">
    <location>
        <begin position="490"/>
        <end position="513"/>
    </location>
</feature>
<feature type="transmembrane region" description="Helical" evidence="6">
    <location>
        <begin position="525"/>
        <end position="546"/>
    </location>
</feature>
<evidence type="ECO:0000313" key="8">
    <source>
        <dbReference type="EMBL" id="KAL1611767.1"/>
    </source>
</evidence>
<protein>
    <recommendedName>
        <fullName evidence="7">Major facilitator superfamily (MFS) profile domain-containing protein</fullName>
    </recommendedName>
</protein>
<dbReference type="InterPro" id="IPR011701">
    <property type="entry name" value="MFS"/>
</dbReference>
<evidence type="ECO:0000256" key="2">
    <source>
        <dbReference type="ARBA" id="ARBA00022692"/>
    </source>
</evidence>
<keyword evidence="4 6" id="KW-0472">Membrane</keyword>
<feature type="transmembrane region" description="Helical" evidence="6">
    <location>
        <begin position="558"/>
        <end position="579"/>
    </location>
</feature>
<dbReference type="SUPFAM" id="SSF103473">
    <property type="entry name" value="MFS general substrate transporter"/>
    <property type="match status" value="1"/>
</dbReference>